<dbReference type="EMBL" id="PFAX01000009">
    <property type="protein sequence ID" value="PIR90686.1"/>
    <property type="molecule type" value="Genomic_DNA"/>
</dbReference>
<dbReference type="InterPro" id="IPR027434">
    <property type="entry name" value="Homing_endonucl"/>
</dbReference>
<dbReference type="Gene3D" id="3.10.28.10">
    <property type="entry name" value="Homing endonucleases"/>
    <property type="match status" value="1"/>
</dbReference>
<name>A0A2H0UUZ7_9BACT</name>
<dbReference type="Pfam" id="PF14528">
    <property type="entry name" value="LAGLIDADG_3"/>
    <property type="match status" value="1"/>
</dbReference>
<organism evidence="2 3">
    <name type="scientific">bacterium (Candidatus Gribaldobacteria) CG10_big_fil_rev_8_21_14_0_10_37_21</name>
    <dbReference type="NCBI Taxonomy" id="2014275"/>
    <lineage>
        <taxon>Bacteria</taxon>
        <taxon>Candidatus Gribaldobacteria</taxon>
    </lineage>
</organism>
<dbReference type="InterPro" id="IPR004860">
    <property type="entry name" value="LAGLIDADG_dom"/>
</dbReference>
<comment type="caution">
    <text evidence="2">The sequence shown here is derived from an EMBL/GenBank/DDBJ whole genome shotgun (WGS) entry which is preliminary data.</text>
</comment>
<dbReference type="Proteomes" id="UP000230132">
    <property type="component" value="Unassembled WGS sequence"/>
</dbReference>
<accession>A0A2H0UUZ7</accession>
<dbReference type="GO" id="GO:0004519">
    <property type="term" value="F:endonuclease activity"/>
    <property type="evidence" value="ECO:0007669"/>
    <property type="project" value="InterPro"/>
</dbReference>
<evidence type="ECO:0000313" key="2">
    <source>
        <dbReference type="EMBL" id="PIR90686.1"/>
    </source>
</evidence>
<reference evidence="3" key="1">
    <citation type="submission" date="2017-09" db="EMBL/GenBank/DDBJ databases">
        <title>Depth-based differentiation of microbial function through sediment-hosted aquifers and enrichment of novel symbionts in the deep terrestrial subsurface.</title>
        <authorList>
            <person name="Probst A.J."/>
            <person name="Ladd B."/>
            <person name="Jarett J.K."/>
            <person name="Geller-Mcgrath D.E."/>
            <person name="Sieber C.M.K."/>
            <person name="Emerson J.B."/>
            <person name="Anantharaman K."/>
            <person name="Thomas B.C."/>
            <person name="Malmstrom R."/>
            <person name="Stieglmeier M."/>
            <person name="Klingl A."/>
            <person name="Woyke T."/>
            <person name="Ryan C.M."/>
            <person name="Banfield J.F."/>
        </authorList>
    </citation>
    <scope>NUCLEOTIDE SEQUENCE [LARGE SCALE GENOMIC DNA]</scope>
</reference>
<gene>
    <name evidence="2" type="ORF">COU05_00740</name>
</gene>
<protein>
    <recommendedName>
        <fullName evidence="1">Homing endonuclease LAGLIDADG domain-containing protein</fullName>
    </recommendedName>
</protein>
<proteinExistence type="predicted"/>
<evidence type="ECO:0000313" key="3">
    <source>
        <dbReference type="Proteomes" id="UP000230132"/>
    </source>
</evidence>
<dbReference type="SUPFAM" id="SSF55608">
    <property type="entry name" value="Homing endonucleases"/>
    <property type="match status" value="1"/>
</dbReference>
<evidence type="ECO:0000259" key="1">
    <source>
        <dbReference type="Pfam" id="PF14528"/>
    </source>
</evidence>
<feature type="domain" description="Homing endonuclease LAGLIDADG" evidence="1">
    <location>
        <begin position="26"/>
        <end position="103"/>
    </location>
</feature>
<sequence length="119" mass="14068">MELLAKTKGLEFPKKVKKSKNEKIFYVRGFFDAEGGIPNNLRNRFYIQLVQKDKKKLEKIKAILIDLKIAVGEIHNPSKKVDPCYWRMFIKTASHKKFIELIGSWHPKKIRLLKERVMI</sequence>
<dbReference type="AlphaFoldDB" id="A0A2H0UUZ7"/>